<feature type="compositionally biased region" description="Basic and acidic residues" evidence="4">
    <location>
        <begin position="123"/>
        <end position="147"/>
    </location>
</feature>
<evidence type="ECO:0000313" key="6">
    <source>
        <dbReference type="Proteomes" id="UP000185639"/>
    </source>
</evidence>
<keyword evidence="1" id="KW-0677">Repeat</keyword>
<dbReference type="EMBL" id="FTOH01000005">
    <property type="protein sequence ID" value="SIS84434.1"/>
    <property type="molecule type" value="Genomic_DNA"/>
</dbReference>
<keyword evidence="6" id="KW-1185">Reference proteome</keyword>
<dbReference type="Pfam" id="PF07719">
    <property type="entry name" value="TPR_2"/>
    <property type="match status" value="1"/>
</dbReference>
<dbReference type="OrthoDB" id="490760at2"/>
<dbReference type="PROSITE" id="PS50005">
    <property type="entry name" value="TPR"/>
    <property type="match status" value="1"/>
</dbReference>
<protein>
    <submittedName>
        <fullName evidence="5">Tetratricopeptide repeat-containing protein</fullName>
    </submittedName>
</protein>
<evidence type="ECO:0000256" key="1">
    <source>
        <dbReference type="ARBA" id="ARBA00022737"/>
    </source>
</evidence>
<dbReference type="Gene3D" id="1.25.40.10">
    <property type="entry name" value="Tetratricopeptide repeat domain"/>
    <property type="match status" value="1"/>
</dbReference>
<dbReference type="SMART" id="SM00028">
    <property type="entry name" value="TPR"/>
    <property type="match status" value="2"/>
</dbReference>
<dbReference type="InterPro" id="IPR013105">
    <property type="entry name" value="TPR_2"/>
</dbReference>
<dbReference type="AlphaFoldDB" id="A0A1N7MEB8"/>
<evidence type="ECO:0000256" key="2">
    <source>
        <dbReference type="ARBA" id="ARBA00022803"/>
    </source>
</evidence>
<reference evidence="6" key="1">
    <citation type="submission" date="2017-01" db="EMBL/GenBank/DDBJ databases">
        <authorList>
            <person name="Varghese N."/>
            <person name="Submissions S."/>
        </authorList>
    </citation>
    <scope>NUCLEOTIDE SEQUENCE [LARGE SCALE GENOMIC DNA]</scope>
    <source>
        <strain evidence="6">DSM 24913</strain>
    </source>
</reference>
<dbReference type="InterPro" id="IPR011990">
    <property type="entry name" value="TPR-like_helical_dom_sf"/>
</dbReference>
<feature type="region of interest" description="Disordered" evidence="4">
    <location>
        <begin position="107"/>
        <end position="147"/>
    </location>
</feature>
<dbReference type="SUPFAM" id="SSF48452">
    <property type="entry name" value="TPR-like"/>
    <property type="match status" value="1"/>
</dbReference>
<gene>
    <name evidence="5" type="ORF">SAMN05421686_105130</name>
</gene>
<dbReference type="RefSeq" id="WP_076515443.1">
    <property type="nucleotide sequence ID" value="NZ_FTOH01000005.1"/>
</dbReference>
<feature type="repeat" description="TPR" evidence="3">
    <location>
        <begin position="185"/>
        <end position="218"/>
    </location>
</feature>
<name>A0A1N7MEB8_9GAMM</name>
<evidence type="ECO:0000313" key="5">
    <source>
        <dbReference type="EMBL" id="SIS84434.1"/>
    </source>
</evidence>
<evidence type="ECO:0000256" key="3">
    <source>
        <dbReference type="PROSITE-ProRule" id="PRU00339"/>
    </source>
</evidence>
<sequence>MKAGIIAAVLLVSLGLQGCSHERSNRLVKGFNPSPWVDPGKPVEAEQKTEEEVIVEEISQLEKISDKAKKQHGLMHIHRYGAGYDVLMTIDAGDSDVKFIMELPQSEAEKSAGSDGLSDEAAEDRAAENHTDVDGKISEQESEKLRRSETMTKHILSAQSLFYKKEYWEALDQTNAALEVIPDSAQAHALKGSIYYKMGLIPEARASWEQALELDPELDQVRASLARVR</sequence>
<dbReference type="PROSITE" id="PS51257">
    <property type="entry name" value="PROKAR_LIPOPROTEIN"/>
    <property type="match status" value="1"/>
</dbReference>
<dbReference type="InterPro" id="IPR019734">
    <property type="entry name" value="TPR_rpt"/>
</dbReference>
<keyword evidence="2 3" id="KW-0802">TPR repeat</keyword>
<proteinExistence type="predicted"/>
<dbReference type="STRING" id="484498.SAMN05421686_105130"/>
<accession>A0A1N7MEB8</accession>
<dbReference type="Proteomes" id="UP000185639">
    <property type="component" value="Unassembled WGS sequence"/>
</dbReference>
<evidence type="ECO:0000256" key="4">
    <source>
        <dbReference type="SAM" id="MobiDB-lite"/>
    </source>
</evidence>
<organism evidence="5 6">
    <name type="scientific">Thalassolituus maritimus</name>
    <dbReference type="NCBI Taxonomy" id="484498"/>
    <lineage>
        <taxon>Bacteria</taxon>
        <taxon>Pseudomonadati</taxon>
        <taxon>Pseudomonadota</taxon>
        <taxon>Gammaproteobacteria</taxon>
        <taxon>Oceanospirillales</taxon>
        <taxon>Oceanospirillaceae</taxon>
        <taxon>Thalassolituus</taxon>
    </lineage>
</organism>